<comment type="caution">
    <text evidence="1">The sequence shown here is derived from an EMBL/GenBank/DDBJ whole genome shotgun (WGS) entry which is preliminary data.</text>
</comment>
<name>A0A8X7BS47_9ARAC</name>
<dbReference type="AlphaFoldDB" id="A0A8X7BS47"/>
<organism evidence="1 2">
    <name type="scientific">Trichonephila inaurata madagascariensis</name>
    <dbReference type="NCBI Taxonomy" id="2747483"/>
    <lineage>
        <taxon>Eukaryota</taxon>
        <taxon>Metazoa</taxon>
        <taxon>Ecdysozoa</taxon>
        <taxon>Arthropoda</taxon>
        <taxon>Chelicerata</taxon>
        <taxon>Arachnida</taxon>
        <taxon>Araneae</taxon>
        <taxon>Araneomorphae</taxon>
        <taxon>Entelegynae</taxon>
        <taxon>Araneoidea</taxon>
        <taxon>Nephilidae</taxon>
        <taxon>Trichonephila</taxon>
        <taxon>Trichonephila inaurata</taxon>
    </lineage>
</organism>
<gene>
    <name evidence="1" type="ORF">TNIN_239571</name>
</gene>
<sequence length="140" mass="15948">MQMEWVQLSHLVVFSPGDEATNREGGCQFLFLPVKIFGFSKRNHLSRLFYCLSSEDHPPSGLSARFHLSMSPKKWYLSEEPLRKMFIAGKKENVEKVLANITSEISLSVVENILKVLDVTNTPKGFVLLSRKKKAKGFLF</sequence>
<protein>
    <submittedName>
        <fullName evidence="1">Uncharacterized protein</fullName>
    </submittedName>
</protein>
<evidence type="ECO:0000313" key="2">
    <source>
        <dbReference type="Proteomes" id="UP000886998"/>
    </source>
</evidence>
<keyword evidence="2" id="KW-1185">Reference proteome</keyword>
<reference evidence="1" key="1">
    <citation type="submission" date="2020-08" db="EMBL/GenBank/DDBJ databases">
        <title>Multicomponent nature underlies the extraordinary mechanical properties of spider dragline silk.</title>
        <authorList>
            <person name="Kono N."/>
            <person name="Nakamura H."/>
            <person name="Mori M."/>
            <person name="Yoshida Y."/>
            <person name="Ohtoshi R."/>
            <person name="Malay A.D."/>
            <person name="Moran D.A.P."/>
            <person name="Tomita M."/>
            <person name="Numata K."/>
            <person name="Arakawa K."/>
        </authorList>
    </citation>
    <scope>NUCLEOTIDE SEQUENCE</scope>
</reference>
<dbReference type="EMBL" id="BMAV01003287">
    <property type="protein sequence ID" value="GFY42751.1"/>
    <property type="molecule type" value="Genomic_DNA"/>
</dbReference>
<dbReference type="Proteomes" id="UP000886998">
    <property type="component" value="Unassembled WGS sequence"/>
</dbReference>
<proteinExistence type="predicted"/>
<accession>A0A8X7BS47</accession>
<evidence type="ECO:0000313" key="1">
    <source>
        <dbReference type="EMBL" id="GFY42751.1"/>
    </source>
</evidence>